<name>A0A433QLV6_9FUNG</name>
<evidence type="ECO:0000256" key="6">
    <source>
        <dbReference type="SAM" id="Coils"/>
    </source>
</evidence>
<keyword evidence="6" id="KW-0175">Coiled coil</keyword>
<dbReference type="PANTHER" id="PTHR18937:SF12">
    <property type="entry name" value="STRUCTURAL MAINTENANCE OF CHROMOSOMES PROTEIN"/>
    <property type="match status" value="1"/>
</dbReference>
<dbReference type="AlphaFoldDB" id="A0A433QLV6"/>
<dbReference type="GO" id="GO:0051301">
    <property type="term" value="P:cell division"/>
    <property type="evidence" value="ECO:0007669"/>
    <property type="project" value="UniProtKB-KW"/>
</dbReference>
<dbReference type="GO" id="GO:0005634">
    <property type="term" value="C:nucleus"/>
    <property type="evidence" value="ECO:0007669"/>
    <property type="project" value="UniProtKB-SubCell"/>
</dbReference>
<sequence length="319" mass="36988">MDSLVVRTVTATAAENALTYIRNLSGKSNLMDAISFVLGIKSTHLRSAQLKDLIYRGRAMQEDPDNPTSPTHASQSTGQNPRKAYVTAVYEDDKRHEIRFTRTITASGTSEYRINDKTVQYVRYNAALEKENILVKARNFLVFQGDVEAIASQSPKDLTKLIEQISGSLELKADYENLKVQQERATENSTFNFNKKRGITAEIKQYQEQKAEAEKFEHMQERRRGFVVRYLLWKLFHVERKAGELQEEIEERRVTFAKEHEGQVRVRMEGRAWMEEAELDLRVLLIDLKEARKQHARVHKDNLKIEKQIKSTEKDLDDK</sequence>
<feature type="region of interest" description="Disordered" evidence="7">
    <location>
        <begin position="60"/>
        <end position="83"/>
    </location>
</feature>
<accession>A0A433QLV6</accession>
<dbReference type="Gene3D" id="3.40.50.300">
    <property type="entry name" value="P-loop containing nucleotide triphosphate hydrolases"/>
    <property type="match status" value="1"/>
</dbReference>
<feature type="coiled-coil region" evidence="6">
    <location>
        <begin position="274"/>
        <end position="308"/>
    </location>
</feature>
<protein>
    <submittedName>
        <fullName evidence="9">P-loop containing nucleoside triphosphate hydrolase protein</fullName>
    </submittedName>
</protein>
<dbReference type="Proteomes" id="UP000274822">
    <property type="component" value="Unassembled WGS sequence"/>
</dbReference>
<gene>
    <name evidence="9" type="ORF">BC938DRAFT_478988</name>
</gene>
<keyword evidence="5" id="KW-0131">Cell cycle</keyword>
<keyword evidence="2" id="KW-0132">Cell division</keyword>
<comment type="subcellular location">
    <subcellularLocation>
        <location evidence="1">Nucleus</location>
    </subcellularLocation>
</comment>
<evidence type="ECO:0000313" key="9">
    <source>
        <dbReference type="EMBL" id="RUS30761.1"/>
    </source>
</evidence>
<dbReference type="SUPFAM" id="SSF52540">
    <property type="entry name" value="P-loop containing nucleoside triphosphate hydrolases"/>
    <property type="match status" value="1"/>
</dbReference>
<dbReference type="GO" id="GO:0008278">
    <property type="term" value="C:cohesin complex"/>
    <property type="evidence" value="ECO:0007669"/>
    <property type="project" value="TreeGrafter"/>
</dbReference>
<keyword evidence="10" id="KW-1185">Reference proteome</keyword>
<evidence type="ECO:0000256" key="1">
    <source>
        <dbReference type="ARBA" id="ARBA00004123"/>
    </source>
</evidence>
<organism evidence="9 10">
    <name type="scientific">Jimgerdemannia flammicorona</name>
    <dbReference type="NCBI Taxonomy" id="994334"/>
    <lineage>
        <taxon>Eukaryota</taxon>
        <taxon>Fungi</taxon>
        <taxon>Fungi incertae sedis</taxon>
        <taxon>Mucoromycota</taxon>
        <taxon>Mucoromycotina</taxon>
        <taxon>Endogonomycetes</taxon>
        <taxon>Endogonales</taxon>
        <taxon>Endogonaceae</taxon>
        <taxon>Jimgerdemannia</taxon>
    </lineage>
</organism>
<feature type="domain" description="RecF/RecN/SMC N-terminal" evidence="8">
    <location>
        <begin position="22"/>
        <end position="135"/>
    </location>
</feature>
<dbReference type="GO" id="GO:0016787">
    <property type="term" value="F:hydrolase activity"/>
    <property type="evidence" value="ECO:0007669"/>
    <property type="project" value="UniProtKB-KW"/>
</dbReference>
<comment type="caution">
    <text evidence="9">The sequence shown here is derived from an EMBL/GenBank/DDBJ whole genome shotgun (WGS) entry which is preliminary data.</text>
</comment>
<evidence type="ECO:0000256" key="5">
    <source>
        <dbReference type="ARBA" id="ARBA00023306"/>
    </source>
</evidence>
<dbReference type="EMBL" id="RBNJ01003587">
    <property type="protein sequence ID" value="RUS30761.1"/>
    <property type="molecule type" value="Genomic_DNA"/>
</dbReference>
<dbReference type="GO" id="GO:0007062">
    <property type="term" value="P:sister chromatid cohesion"/>
    <property type="evidence" value="ECO:0007669"/>
    <property type="project" value="TreeGrafter"/>
</dbReference>
<evidence type="ECO:0000256" key="7">
    <source>
        <dbReference type="SAM" id="MobiDB-lite"/>
    </source>
</evidence>
<dbReference type="GO" id="GO:0003677">
    <property type="term" value="F:DNA binding"/>
    <property type="evidence" value="ECO:0007669"/>
    <property type="project" value="TreeGrafter"/>
</dbReference>
<evidence type="ECO:0000256" key="4">
    <source>
        <dbReference type="ARBA" id="ARBA00023242"/>
    </source>
</evidence>
<feature type="coiled-coil region" evidence="6">
    <location>
        <begin position="168"/>
        <end position="216"/>
    </location>
</feature>
<reference evidence="9 10" key="1">
    <citation type="journal article" date="2018" name="New Phytol.">
        <title>Phylogenomics of Endogonaceae and evolution of mycorrhizas within Mucoromycota.</title>
        <authorList>
            <person name="Chang Y."/>
            <person name="Desiro A."/>
            <person name="Na H."/>
            <person name="Sandor L."/>
            <person name="Lipzen A."/>
            <person name="Clum A."/>
            <person name="Barry K."/>
            <person name="Grigoriev I.V."/>
            <person name="Martin F.M."/>
            <person name="Stajich J.E."/>
            <person name="Smith M.E."/>
            <person name="Bonito G."/>
            <person name="Spatafora J.W."/>
        </authorList>
    </citation>
    <scope>NUCLEOTIDE SEQUENCE [LARGE SCALE GENOMIC DNA]</scope>
    <source>
        <strain evidence="9 10">AD002</strain>
    </source>
</reference>
<dbReference type="Pfam" id="PF02463">
    <property type="entry name" value="SMC_N"/>
    <property type="match status" value="1"/>
</dbReference>
<dbReference type="PANTHER" id="PTHR18937">
    <property type="entry name" value="STRUCTURAL MAINTENANCE OF CHROMOSOMES SMC FAMILY MEMBER"/>
    <property type="match status" value="1"/>
</dbReference>
<dbReference type="InterPro" id="IPR003395">
    <property type="entry name" value="RecF/RecN/SMC_N"/>
</dbReference>
<feature type="compositionally biased region" description="Polar residues" evidence="7">
    <location>
        <begin position="66"/>
        <end position="80"/>
    </location>
</feature>
<keyword evidence="9" id="KW-0378">Hydrolase</keyword>
<evidence type="ECO:0000256" key="3">
    <source>
        <dbReference type="ARBA" id="ARBA00022776"/>
    </source>
</evidence>
<dbReference type="InterPro" id="IPR027417">
    <property type="entry name" value="P-loop_NTPase"/>
</dbReference>
<keyword evidence="4" id="KW-0539">Nucleus</keyword>
<keyword evidence="3" id="KW-0498">Mitosis</keyword>
<evidence type="ECO:0000313" key="10">
    <source>
        <dbReference type="Proteomes" id="UP000274822"/>
    </source>
</evidence>
<proteinExistence type="predicted"/>
<feature type="non-terminal residue" evidence="9">
    <location>
        <position position="319"/>
    </location>
</feature>
<evidence type="ECO:0000259" key="8">
    <source>
        <dbReference type="Pfam" id="PF02463"/>
    </source>
</evidence>
<evidence type="ECO:0000256" key="2">
    <source>
        <dbReference type="ARBA" id="ARBA00022618"/>
    </source>
</evidence>